<dbReference type="InterPro" id="IPR018260">
    <property type="entry name" value="Ribosomal_uL22_CS"/>
</dbReference>
<gene>
    <name evidence="7" type="primary">rplV</name>
    <name evidence="11" type="ORF">CALK_1783</name>
</gene>
<comment type="function">
    <text evidence="7 10">This protein binds specifically to 23S rRNA; its binding is stimulated by other ribosomal proteins, e.g., L4, L17, and L20. It is important during the early stages of 50S assembly. It makes multiple contacts with different domains of the 23S rRNA in the assembled 50S subunit and ribosome.</text>
</comment>
<comment type="caution">
    <text evidence="11">The sequence shown here is derived from an EMBL/GenBank/DDBJ whole genome shotgun (WGS) entry which is preliminary data.</text>
</comment>
<keyword evidence="12" id="KW-1185">Reference proteome</keyword>
<dbReference type="PATRIC" id="fig|1313304.3.peg.1698"/>
<sequence length="118" mass="13270">MVMEAKALAKYIRSSAQKCRLVADEVRGKKVGDALNLLRYSMQKKVSLDVEKVIRSAVANLEEMNSDVNVDVENLVVRTIQIDEGPTLKRFRPRAQGRAGRINKRMCHIKVTVSSEEA</sequence>
<organism evidence="11 12">
    <name type="scientific">Chitinivibrio alkaliphilus ACht1</name>
    <dbReference type="NCBI Taxonomy" id="1313304"/>
    <lineage>
        <taxon>Bacteria</taxon>
        <taxon>Pseudomonadati</taxon>
        <taxon>Fibrobacterota</taxon>
        <taxon>Chitinivibrionia</taxon>
        <taxon>Chitinivibrionales</taxon>
        <taxon>Chitinivibrionaceae</taxon>
        <taxon>Chitinivibrio</taxon>
    </lineage>
</organism>
<evidence type="ECO:0000256" key="10">
    <source>
        <dbReference type="RuleBase" id="RU004008"/>
    </source>
</evidence>
<dbReference type="InterPro" id="IPR047867">
    <property type="entry name" value="Ribosomal_uL22_bac/org-type"/>
</dbReference>
<keyword evidence="5 7" id="KW-0687">Ribonucleoprotein</keyword>
<evidence type="ECO:0000256" key="3">
    <source>
        <dbReference type="ARBA" id="ARBA00022884"/>
    </source>
</evidence>
<evidence type="ECO:0000256" key="5">
    <source>
        <dbReference type="ARBA" id="ARBA00023274"/>
    </source>
</evidence>
<dbReference type="InterPro" id="IPR036394">
    <property type="entry name" value="Ribosomal_uL22_sf"/>
</dbReference>
<evidence type="ECO:0000256" key="1">
    <source>
        <dbReference type="ARBA" id="ARBA00009451"/>
    </source>
</evidence>
<dbReference type="GO" id="GO:0006412">
    <property type="term" value="P:translation"/>
    <property type="evidence" value="ECO:0007669"/>
    <property type="project" value="UniProtKB-UniRule"/>
</dbReference>
<keyword evidence="4 7" id="KW-0689">Ribosomal protein</keyword>
<reference evidence="11 12" key="1">
    <citation type="journal article" date="2013" name="Environ. Microbiol.">
        <title>Genome analysis of Chitinivibrio alkaliphilus gen. nov., sp. nov., a novel extremely haloalkaliphilic anaerobic chitinolytic bacterium from the candidate phylum Termite Group 3.</title>
        <authorList>
            <person name="Sorokin D.Y."/>
            <person name="Gumerov V.M."/>
            <person name="Rakitin A.L."/>
            <person name="Beletsky A.V."/>
            <person name="Damste J.S."/>
            <person name="Muyzer G."/>
            <person name="Mardanov A.V."/>
            <person name="Ravin N.V."/>
        </authorList>
    </citation>
    <scope>NUCLEOTIDE SEQUENCE [LARGE SCALE GENOMIC DNA]</scope>
    <source>
        <strain evidence="11 12">ACht1</strain>
    </source>
</reference>
<dbReference type="InterPro" id="IPR001063">
    <property type="entry name" value="Ribosomal_uL22"/>
</dbReference>
<dbReference type="STRING" id="1313304.CALK_1783"/>
<proteinExistence type="inferred from homology"/>
<dbReference type="EMBL" id="ASJR01000015">
    <property type="protein sequence ID" value="ERP31294.1"/>
    <property type="molecule type" value="Genomic_DNA"/>
</dbReference>
<dbReference type="eggNOG" id="COG0091">
    <property type="taxonomic scope" value="Bacteria"/>
</dbReference>
<keyword evidence="3 7" id="KW-0694">RNA-binding</keyword>
<dbReference type="GO" id="GO:0003735">
    <property type="term" value="F:structural constituent of ribosome"/>
    <property type="evidence" value="ECO:0007669"/>
    <property type="project" value="InterPro"/>
</dbReference>
<dbReference type="AlphaFoldDB" id="U7D447"/>
<evidence type="ECO:0000256" key="4">
    <source>
        <dbReference type="ARBA" id="ARBA00022980"/>
    </source>
</evidence>
<dbReference type="InterPro" id="IPR005727">
    <property type="entry name" value="Ribosomal_uL22_bac/chlpt-type"/>
</dbReference>
<dbReference type="HAMAP" id="MF_01331_B">
    <property type="entry name" value="Ribosomal_uL22_B"/>
    <property type="match status" value="1"/>
</dbReference>
<comment type="similarity">
    <text evidence="1 7 8">Belongs to the universal ribosomal protein uL22 family.</text>
</comment>
<dbReference type="Pfam" id="PF00237">
    <property type="entry name" value="Ribosomal_L22"/>
    <property type="match status" value="1"/>
</dbReference>
<comment type="subunit">
    <text evidence="7 9">Part of the 50S ribosomal subunit.</text>
</comment>
<dbReference type="CDD" id="cd00336">
    <property type="entry name" value="Ribosomal_L22"/>
    <property type="match status" value="1"/>
</dbReference>
<evidence type="ECO:0000256" key="9">
    <source>
        <dbReference type="RuleBase" id="RU004006"/>
    </source>
</evidence>
<name>U7D447_9BACT</name>
<accession>U7D447</accession>
<protein>
    <recommendedName>
        <fullName evidence="6 7">Large ribosomal subunit protein uL22</fullName>
    </recommendedName>
</protein>
<comment type="function">
    <text evidence="7">The globular domain of the protein is located near the polypeptide exit tunnel on the outside of the subunit, while an extended beta-hairpin is found that lines the wall of the exit tunnel in the center of the 70S ribosome.</text>
</comment>
<evidence type="ECO:0000256" key="7">
    <source>
        <dbReference type="HAMAP-Rule" id="MF_01331"/>
    </source>
</evidence>
<dbReference type="Gene3D" id="3.90.470.10">
    <property type="entry name" value="Ribosomal protein L22/L17"/>
    <property type="match status" value="1"/>
</dbReference>
<evidence type="ECO:0000256" key="8">
    <source>
        <dbReference type="RuleBase" id="RU004005"/>
    </source>
</evidence>
<evidence type="ECO:0000256" key="6">
    <source>
        <dbReference type="ARBA" id="ARBA00035207"/>
    </source>
</evidence>
<dbReference type="PANTHER" id="PTHR13501:SF8">
    <property type="entry name" value="LARGE RIBOSOMAL SUBUNIT PROTEIN UL22M"/>
    <property type="match status" value="1"/>
</dbReference>
<evidence type="ECO:0000313" key="12">
    <source>
        <dbReference type="Proteomes" id="UP000017148"/>
    </source>
</evidence>
<dbReference type="Proteomes" id="UP000017148">
    <property type="component" value="Unassembled WGS sequence"/>
</dbReference>
<dbReference type="PROSITE" id="PS00464">
    <property type="entry name" value="RIBOSOMAL_L22"/>
    <property type="match status" value="1"/>
</dbReference>
<dbReference type="GO" id="GO:0022625">
    <property type="term" value="C:cytosolic large ribosomal subunit"/>
    <property type="evidence" value="ECO:0007669"/>
    <property type="project" value="TreeGrafter"/>
</dbReference>
<dbReference type="NCBIfam" id="TIGR01044">
    <property type="entry name" value="rplV_bact"/>
    <property type="match status" value="1"/>
</dbReference>
<evidence type="ECO:0000313" key="11">
    <source>
        <dbReference type="EMBL" id="ERP31294.1"/>
    </source>
</evidence>
<dbReference type="SUPFAM" id="SSF54843">
    <property type="entry name" value="Ribosomal protein L22"/>
    <property type="match status" value="1"/>
</dbReference>
<keyword evidence="2 7" id="KW-0699">rRNA-binding</keyword>
<dbReference type="GO" id="GO:0019843">
    <property type="term" value="F:rRNA binding"/>
    <property type="evidence" value="ECO:0007669"/>
    <property type="project" value="UniProtKB-UniRule"/>
</dbReference>
<evidence type="ECO:0000256" key="2">
    <source>
        <dbReference type="ARBA" id="ARBA00022730"/>
    </source>
</evidence>
<dbReference type="PANTHER" id="PTHR13501">
    <property type="entry name" value="CHLOROPLAST 50S RIBOSOMAL PROTEIN L22-RELATED"/>
    <property type="match status" value="1"/>
</dbReference>